<dbReference type="GO" id="GO:0045454">
    <property type="term" value="P:cell redox homeostasis"/>
    <property type="evidence" value="ECO:0007669"/>
    <property type="project" value="TreeGrafter"/>
</dbReference>
<comment type="subcellular location">
    <subcellularLocation>
        <location evidence="1 18">Cell inner membrane</location>
        <topology evidence="1 18">Multi-pass membrane protein</topology>
    </subcellularLocation>
</comment>
<sequence length="578" mass="63132" precursor="true">MIKFITKLLVAIVMFTSLSAMAVSDPLKIGSLNQSRIASHLSEEQAFQFDFRQSENSFALSWMIAEGHYLYKPQFKVVGLGVDIHKLTLPSGVMHHDEFYGDVEVYSNFVELDGLMNGYTDGALLEVTFQGCKEGFCYPPVTKKIDIDRFHFEIESKQVNQKPEKISNSYGLGEKGWYATLLFFILGIGLAFTPCVFPMYPILSGILMGGSRLNVTRSLFLASVYVQGMAISYSILGLVVASAGLKFQAALQHPYVLFGLSGIFVVLALSMFGVLNLQMPSALQTRLSALSNDQKGGSPFGVFVMGVISGLICSPCTTAPLSGALLFVAQTGDLLTGGVTLYALALGMGLPLVIISVFGTKLMPKAGSWMNEVKTLFGFVLLAMPIYFVSRVVDQSVVYGLSAGLLACVSVWVLHLRRLLPQDSLRRSITIAVAALGVSASMSLMSEAFIGTEAAKNESIFTVVNTQSELEERLRDAATESKPVVIDFYADWCVACKQFEKYTFADKDVRDALKSYVLLKVDITDLNDESKRIMSEYKILGLPAIDFVGSDGFVLSDKRISGFVEADVFLSHLGSLDR</sequence>
<dbReference type="InterPro" id="IPR017937">
    <property type="entry name" value="Thioredoxin_CS"/>
</dbReference>
<keyword evidence="15 18" id="KW-0676">Redox-active center</keyword>
<feature type="signal peptide" evidence="18">
    <location>
        <begin position="1"/>
        <end position="22"/>
    </location>
</feature>
<dbReference type="Gene3D" id="2.60.40.1250">
    <property type="entry name" value="Thiol:disulfide interchange protein DsbD, N-terminal domain"/>
    <property type="match status" value="1"/>
</dbReference>
<evidence type="ECO:0000313" key="20">
    <source>
        <dbReference type="EMBL" id="MDS1821659.1"/>
    </source>
</evidence>
<feature type="domain" description="Thioredoxin" evidence="19">
    <location>
        <begin position="448"/>
        <end position="578"/>
    </location>
</feature>
<dbReference type="PROSITE" id="PS00194">
    <property type="entry name" value="THIOREDOXIN_1"/>
    <property type="match status" value="1"/>
</dbReference>
<accession>A0AAW8Q1W7</accession>
<evidence type="ECO:0000256" key="6">
    <source>
        <dbReference type="ARBA" id="ARBA00022692"/>
    </source>
</evidence>
<dbReference type="Pfam" id="PF11412">
    <property type="entry name" value="DsbD_N"/>
    <property type="match status" value="1"/>
</dbReference>
<keyword evidence="4 18" id="KW-1003">Cell membrane</keyword>
<evidence type="ECO:0000256" key="16">
    <source>
        <dbReference type="ARBA" id="ARBA00047388"/>
    </source>
</evidence>
<keyword evidence="12 18" id="KW-0520">NAD</keyword>
<dbReference type="PANTHER" id="PTHR32234">
    <property type="entry name" value="THIOL:DISULFIDE INTERCHANGE PROTEIN DSBD"/>
    <property type="match status" value="1"/>
</dbReference>
<protein>
    <recommendedName>
        <fullName evidence="18">Thiol:disulfide interchange protein DsbD</fullName>
        <ecNumber evidence="18">1.8.1.8</ecNumber>
    </recommendedName>
    <alternativeName>
        <fullName evidence="18">Protein-disulfide reductase</fullName>
        <shortName evidence="18">Disulfide reductase</shortName>
    </alternativeName>
</protein>
<dbReference type="RefSeq" id="WP_311020576.1">
    <property type="nucleotide sequence ID" value="NZ_JAUHGG010000003.1"/>
</dbReference>
<comment type="catalytic activity">
    <reaction evidence="17 18">
        <text>[protein]-dithiol + NADP(+) = [protein]-disulfide + NADPH + H(+)</text>
        <dbReference type="Rhea" id="RHEA:18753"/>
        <dbReference type="Rhea" id="RHEA-COMP:10593"/>
        <dbReference type="Rhea" id="RHEA-COMP:10594"/>
        <dbReference type="ChEBI" id="CHEBI:15378"/>
        <dbReference type="ChEBI" id="CHEBI:29950"/>
        <dbReference type="ChEBI" id="CHEBI:50058"/>
        <dbReference type="ChEBI" id="CHEBI:57783"/>
        <dbReference type="ChEBI" id="CHEBI:58349"/>
        <dbReference type="EC" id="1.8.1.8"/>
    </reaction>
</comment>
<keyword evidence="14 18" id="KW-1015">Disulfide bond</keyword>
<evidence type="ECO:0000256" key="14">
    <source>
        <dbReference type="ARBA" id="ARBA00023157"/>
    </source>
</evidence>
<evidence type="ECO:0000256" key="2">
    <source>
        <dbReference type="ARBA" id="ARBA00007241"/>
    </source>
</evidence>
<dbReference type="Pfam" id="PF02683">
    <property type="entry name" value="DsbD_TM"/>
    <property type="match status" value="1"/>
</dbReference>
<evidence type="ECO:0000256" key="10">
    <source>
        <dbReference type="ARBA" id="ARBA00022989"/>
    </source>
</evidence>
<dbReference type="Gene3D" id="3.40.30.10">
    <property type="entry name" value="Glutaredoxin"/>
    <property type="match status" value="1"/>
</dbReference>
<keyword evidence="11 18" id="KW-0560">Oxidoreductase</keyword>
<feature type="chain" id="PRO_5043062871" description="Thiol:disulfide interchange protein DsbD" evidence="18">
    <location>
        <begin position="23"/>
        <end position="578"/>
    </location>
</feature>
<evidence type="ECO:0000256" key="5">
    <source>
        <dbReference type="ARBA" id="ARBA00022519"/>
    </source>
</evidence>
<feature type="transmembrane region" description="Helical" evidence="18">
    <location>
        <begin position="396"/>
        <end position="416"/>
    </location>
</feature>
<comment type="caution">
    <text evidence="20">The sequence shown here is derived from an EMBL/GenBank/DDBJ whole genome shotgun (WGS) entry which is preliminary data.</text>
</comment>
<evidence type="ECO:0000256" key="18">
    <source>
        <dbReference type="HAMAP-Rule" id="MF_00399"/>
    </source>
</evidence>
<dbReference type="PROSITE" id="PS51352">
    <property type="entry name" value="THIOREDOXIN_2"/>
    <property type="match status" value="1"/>
</dbReference>
<dbReference type="InterPro" id="IPR003834">
    <property type="entry name" value="Cyt_c_assmbl_TM_dom"/>
</dbReference>
<dbReference type="GO" id="GO:0047134">
    <property type="term" value="F:protein-disulfide reductase [NAD(P)H] activity"/>
    <property type="evidence" value="ECO:0007669"/>
    <property type="project" value="UniProtKB-UniRule"/>
</dbReference>
<dbReference type="HAMAP" id="MF_00399">
    <property type="entry name" value="DbsD"/>
    <property type="match status" value="1"/>
</dbReference>
<dbReference type="InterPro" id="IPR036929">
    <property type="entry name" value="DsbDN_sf"/>
</dbReference>
<keyword evidence="9 18" id="KW-0249">Electron transport</keyword>
<evidence type="ECO:0000259" key="19">
    <source>
        <dbReference type="PROSITE" id="PS51352"/>
    </source>
</evidence>
<dbReference type="SUPFAM" id="SSF52833">
    <property type="entry name" value="Thioredoxin-like"/>
    <property type="match status" value="1"/>
</dbReference>
<gene>
    <name evidence="18" type="primary">dsbD</name>
    <name evidence="20" type="ORF">QX249_13375</name>
</gene>
<proteinExistence type="inferred from homology"/>
<feature type="transmembrane region" description="Helical" evidence="18">
    <location>
        <begin position="372"/>
        <end position="390"/>
    </location>
</feature>
<evidence type="ECO:0000256" key="13">
    <source>
        <dbReference type="ARBA" id="ARBA00023136"/>
    </source>
</evidence>
<evidence type="ECO:0000256" key="11">
    <source>
        <dbReference type="ARBA" id="ARBA00023002"/>
    </source>
</evidence>
<reference evidence="20" key="1">
    <citation type="submission" date="2023-06" db="EMBL/GenBank/DDBJ databases">
        <title>Genomic Diversity of Vibrio spp. and Metagenomic Analysis of Pathogens in Florida Gulf Coastal Waters Following Hurricane Ian.</title>
        <authorList>
            <person name="Brumfield K.D."/>
        </authorList>
    </citation>
    <scope>NUCLEOTIDE SEQUENCE</scope>
    <source>
        <strain evidence="20">WBS2B-138</strain>
    </source>
</reference>
<evidence type="ECO:0000256" key="15">
    <source>
        <dbReference type="ARBA" id="ARBA00023284"/>
    </source>
</evidence>
<dbReference type="AlphaFoldDB" id="A0AAW8Q1W7"/>
<evidence type="ECO:0000256" key="7">
    <source>
        <dbReference type="ARBA" id="ARBA00022729"/>
    </source>
</evidence>
<dbReference type="CDD" id="cd02953">
    <property type="entry name" value="DsbDgamma"/>
    <property type="match status" value="1"/>
</dbReference>
<feature type="transmembrane region" description="Helical" evidence="18">
    <location>
        <begin position="300"/>
        <end position="329"/>
    </location>
</feature>
<comment type="caution">
    <text evidence="18">Lacks conserved residue(s) required for the propagation of feature annotation.</text>
</comment>
<dbReference type="EMBL" id="JAUHGG010000003">
    <property type="protein sequence ID" value="MDS1821659.1"/>
    <property type="molecule type" value="Genomic_DNA"/>
</dbReference>
<dbReference type="GO" id="GO:0009055">
    <property type="term" value="F:electron transfer activity"/>
    <property type="evidence" value="ECO:0007669"/>
    <property type="project" value="UniProtKB-UniRule"/>
</dbReference>
<dbReference type="GO" id="GO:0005886">
    <property type="term" value="C:plasma membrane"/>
    <property type="evidence" value="ECO:0007669"/>
    <property type="project" value="UniProtKB-SubCell"/>
</dbReference>
<keyword evidence="8 18" id="KW-0201">Cytochrome c-type biogenesis</keyword>
<dbReference type="GO" id="GO:0017004">
    <property type="term" value="P:cytochrome complex assembly"/>
    <property type="evidence" value="ECO:0007669"/>
    <property type="project" value="UniProtKB-UniRule"/>
</dbReference>
<dbReference type="Proteomes" id="UP001253193">
    <property type="component" value="Unassembled WGS sequence"/>
</dbReference>
<organism evidence="20 21">
    <name type="scientific">Vibrio parahaemolyticus</name>
    <dbReference type="NCBI Taxonomy" id="670"/>
    <lineage>
        <taxon>Bacteria</taxon>
        <taxon>Pseudomonadati</taxon>
        <taxon>Pseudomonadota</taxon>
        <taxon>Gammaproteobacteria</taxon>
        <taxon>Vibrionales</taxon>
        <taxon>Vibrionaceae</taxon>
        <taxon>Vibrio</taxon>
    </lineage>
</organism>
<keyword evidence="6 18" id="KW-0812">Transmembrane</keyword>
<feature type="transmembrane region" description="Helical" evidence="18">
    <location>
        <begin position="176"/>
        <end position="197"/>
    </location>
</feature>
<name>A0AAW8Q1W7_VIBPH</name>
<evidence type="ECO:0000256" key="4">
    <source>
        <dbReference type="ARBA" id="ARBA00022475"/>
    </source>
</evidence>
<dbReference type="InterPro" id="IPR028250">
    <property type="entry name" value="DsbDN"/>
</dbReference>
<dbReference type="PANTHER" id="PTHR32234:SF0">
    <property type="entry name" value="THIOL:DISULFIDE INTERCHANGE PROTEIN DSBD"/>
    <property type="match status" value="1"/>
</dbReference>
<dbReference type="InterPro" id="IPR035671">
    <property type="entry name" value="DsbD_gamma"/>
</dbReference>
<feature type="transmembrane region" description="Helical" evidence="18">
    <location>
        <begin position="341"/>
        <end position="360"/>
    </location>
</feature>
<dbReference type="Pfam" id="PF13899">
    <property type="entry name" value="Thioredoxin_7"/>
    <property type="match status" value="1"/>
</dbReference>
<keyword evidence="7 18" id="KW-0732">Signal</keyword>
<evidence type="ECO:0000256" key="8">
    <source>
        <dbReference type="ARBA" id="ARBA00022748"/>
    </source>
</evidence>
<feature type="disulfide bond" description="Redox-active" evidence="18">
    <location>
        <begin position="493"/>
        <end position="496"/>
    </location>
</feature>
<dbReference type="InterPro" id="IPR013766">
    <property type="entry name" value="Thioredoxin_domain"/>
</dbReference>
<evidence type="ECO:0000256" key="9">
    <source>
        <dbReference type="ARBA" id="ARBA00022982"/>
    </source>
</evidence>
<dbReference type="InterPro" id="IPR036249">
    <property type="entry name" value="Thioredoxin-like_sf"/>
</dbReference>
<dbReference type="SUPFAM" id="SSF74863">
    <property type="entry name" value="Thiol:disulfide interchange protein DsbD, N-terminal domain (DsbD-alpha)"/>
    <property type="match status" value="1"/>
</dbReference>
<comment type="function">
    <text evidence="18">Required to facilitate the formation of correct disulfide bonds in some periplasmic proteins and for the assembly of the periplasmic c-type cytochromes. Acts by transferring electrons from cytoplasmic thioredoxin to the periplasm. This transfer involves a cascade of disulfide bond formation and reduction steps.</text>
</comment>
<dbReference type="EC" id="1.8.1.8" evidence="18"/>
<keyword evidence="13 18" id="KW-0472">Membrane</keyword>
<evidence type="ECO:0000256" key="3">
    <source>
        <dbReference type="ARBA" id="ARBA00022448"/>
    </source>
</evidence>
<evidence type="ECO:0000256" key="12">
    <source>
        <dbReference type="ARBA" id="ARBA00023027"/>
    </source>
</evidence>
<feature type="transmembrane region" description="Helical" evidence="18">
    <location>
        <begin position="428"/>
        <end position="450"/>
    </location>
</feature>
<comment type="similarity">
    <text evidence="2 18">Belongs to the thioredoxin family. DsbD subfamily.</text>
</comment>
<dbReference type="NCBIfam" id="NF001419">
    <property type="entry name" value="PRK00293.1"/>
    <property type="match status" value="1"/>
</dbReference>
<keyword evidence="10 18" id="KW-1133">Transmembrane helix</keyword>
<comment type="catalytic activity">
    <reaction evidence="16 18">
        <text>[protein]-dithiol + NAD(+) = [protein]-disulfide + NADH + H(+)</text>
        <dbReference type="Rhea" id="RHEA:18749"/>
        <dbReference type="Rhea" id="RHEA-COMP:10593"/>
        <dbReference type="Rhea" id="RHEA-COMP:10594"/>
        <dbReference type="ChEBI" id="CHEBI:15378"/>
        <dbReference type="ChEBI" id="CHEBI:29950"/>
        <dbReference type="ChEBI" id="CHEBI:50058"/>
        <dbReference type="ChEBI" id="CHEBI:57540"/>
        <dbReference type="ChEBI" id="CHEBI:57945"/>
        <dbReference type="EC" id="1.8.1.8"/>
    </reaction>
</comment>
<dbReference type="InterPro" id="IPR022910">
    <property type="entry name" value="Thiol_diS_interchange_DbsD"/>
</dbReference>
<evidence type="ECO:0000256" key="17">
    <source>
        <dbReference type="ARBA" id="ARBA00047804"/>
    </source>
</evidence>
<keyword evidence="5 18" id="KW-0997">Cell inner membrane</keyword>
<evidence type="ECO:0000313" key="21">
    <source>
        <dbReference type="Proteomes" id="UP001253193"/>
    </source>
</evidence>
<feature type="transmembrane region" description="Helical" evidence="18">
    <location>
        <begin position="218"/>
        <end position="243"/>
    </location>
</feature>
<evidence type="ECO:0000256" key="1">
    <source>
        <dbReference type="ARBA" id="ARBA00004429"/>
    </source>
</evidence>
<feature type="transmembrane region" description="Helical" evidence="18">
    <location>
        <begin position="255"/>
        <end position="279"/>
    </location>
</feature>
<keyword evidence="3 18" id="KW-0813">Transport</keyword>